<keyword evidence="7" id="KW-1185">Reference proteome</keyword>
<dbReference type="InterPro" id="IPR015867">
    <property type="entry name" value="N-reg_PII/ATP_PRibTrfase_C"/>
</dbReference>
<sequence>MAEKLKSILKIIETLAPKHYAMKWDNVGLQIGSENDDIEKVMICLDITEEVLEEAINHDVNLIIAHHPMIFSPLKSVSKEDVKGKLVYKVIQHNINIYAAHTNVDIAPEGLNDFVANRIGLKNIEVLDIIEREKLYKVVVFVPEEYEEKVADALAQGGAGHIGNYSHCSFRSSGMGTFKPLEGTNPFIGEKGKIEKVQETRLETIVALNDLNKVVSTMLQAHPYEEVAYDIIPLENSGEKRGIGRVGDLEASKILNEIVVDIKSIFNTKRIRVVGDLQHKIKKIAIVNGSGADYIELAKNKGCDCLITGDVKYHDAQTALELGIAVIDAGHFETEIFFADLIADYLQREFKNKKMNIEIMKSHTKINPFKIL</sequence>
<dbReference type="OrthoDB" id="9792792at2"/>
<dbReference type="Gene3D" id="3.40.1390.30">
    <property type="entry name" value="NIF3 (NGG1p interacting factor 3)-like"/>
    <property type="match status" value="2"/>
</dbReference>
<keyword evidence="3 4" id="KW-0479">Metal-binding</keyword>
<dbReference type="SUPFAM" id="SSF102705">
    <property type="entry name" value="NIF3 (NGG1p interacting factor 3)-like"/>
    <property type="match status" value="1"/>
</dbReference>
<dbReference type="FunFam" id="3.40.1390.30:FF:000001">
    <property type="entry name" value="GTP cyclohydrolase 1 type 2"/>
    <property type="match status" value="1"/>
</dbReference>
<dbReference type="PANTHER" id="PTHR13799:SF14">
    <property type="entry name" value="GTP CYCLOHYDROLASE 1 TYPE 2 HOMOLOG"/>
    <property type="match status" value="1"/>
</dbReference>
<feature type="binding site" evidence="5">
    <location>
        <position position="331"/>
    </location>
    <ligand>
        <name>a divalent metal cation</name>
        <dbReference type="ChEBI" id="CHEBI:60240"/>
        <label>1</label>
    </ligand>
</feature>
<feature type="binding site" evidence="5">
    <location>
        <position position="66"/>
    </location>
    <ligand>
        <name>a divalent metal cation</name>
        <dbReference type="ChEBI" id="CHEBI:60240"/>
        <label>1</label>
    </ligand>
</feature>
<dbReference type="NCBIfam" id="TIGR00486">
    <property type="entry name" value="YbgI_SA1388"/>
    <property type="match status" value="1"/>
</dbReference>
<feature type="binding site" evidence="5">
    <location>
        <position position="67"/>
    </location>
    <ligand>
        <name>a divalent metal cation</name>
        <dbReference type="ChEBI" id="CHEBI:60240"/>
        <label>1</label>
    </ligand>
</feature>
<feature type="binding site" evidence="5">
    <location>
        <position position="335"/>
    </location>
    <ligand>
        <name>a divalent metal cation</name>
        <dbReference type="ChEBI" id="CHEBI:60240"/>
        <label>1</label>
    </ligand>
</feature>
<feature type="binding site" evidence="5">
    <location>
        <position position="105"/>
    </location>
    <ligand>
        <name>a divalent metal cation</name>
        <dbReference type="ChEBI" id="CHEBI:60240"/>
        <label>1</label>
    </ligand>
</feature>
<dbReference type="InterPro" id="IPR017221">
    <property type="entry name" value="DUF34/NIF3_bac"/>
</dbReference>
<dbReference type="RefSeq" id="WP_089282496.1">
    <property type="nucleotide sequence ID" value="NZ_FZOJ01000006.1"/>
</dbReference>
<comment type="similarity">
    <text evidence="1 4">Belongs to the GTP cyclohydrolase I type 2/NIF3 family.</text>
</comment>
<dbReference type="Proteomes" id="UP000198304">
    <property type="component" value="Unassembled WGS sequence"/>
</dbReference>
<proteinExistence type="inferred from homology"/>
<dbReference type="PANTHER" id="PTHR13799">
    <property type="entry name" value="NGG1 INTERACTING FACTOR 3"/>
    <property type="match status" value="1"/>
</dbReference>
<evidence type="ECO:0000256" key="5">
    <source>
        <dbReference type="PIRSR" id="PIRSR602678-1"/>
    </source>
</evidence>
<gene>
    <name evidence="6" type="ORF">SAMN05446037_1006270</name>
</gene>
<dbReference type="FunFam" id="3.30.70.120:FF:000006">
    <property type="entry name" value="GTP cyclohydrolase 1 type 2 homolog"/>
    <property type="match status" value="1"/>
</dbReference>
<evidence type="ECO:0000256" key="3">
    <source>
        <dbReference type="ARBA" id="ARBA00022723"/>
    </source>
</evidence>
<dbReference type="PIRSF" id="PIRSF037489">
    <property type="entry name" value="UCP037489_NIF3_YqfO"/>
    <property type="match status" value="1"/>
</dbReference>
<dbReference type="GO" id="GO:0005737">
    <property type="term" value="C:cytoplasm"/>
    <property type="evidence" value="ECO:0007669"/>
    <property type="project" value="TreeGrafter"/>
</dbReference>
<dbReference type="GO" id="GO:0046872">
    <property type="term" value="F:metal ion binding"/>
    <property type="evidence" value="ECO:0007669"/>
    <property type="project" value="UniProtKB-UniRule"/>
</dbReference>
<name>A0A239D1K9_9FIRM</name>
<dbReference type="AlphaFoldDB" id="A0A239D1K9"/>
<dbReference type="Pfam" id="PF01784">
    <property type="entry name" value="DUF34_NIF3"/>
    <property type="match status" value="1"/>
</dbReference>
<evidence type="ECO:0000256" key="2">
    <source>
        <dbReference type="ARBA" id="ARBA00022112"/>
    </source>
</evidence>
<evidence type="ECO:0000313" key="6">
    <source>
        <dbReference type="EMBL" id="SNS26032.1"/>
    </source>
</evidence>
<accession>A0A239D1K9</accession>
<dbReference type="EMBL" id="FZOJ01000006">
    <property type="protein sequence ID" value="SNS26032.1"/>
    <property type="molecule type" value="Genomic_DNA"/>
</dbReference>
<evidence type="ECO:0000256" key="1">
    <source>
        <dbReference type="ARBA" id="ARBA00006964"/>
    </source>
</evidence>
<evidence type="ECO:0000313" key="7">
    <source>
        <dbReference type="Proteomes" id="UP000198304"/>
    </source>
</evidence>
<dbReference type="InterPro" id="IPR002678">
    <property type="entry name" value="DUF34/NIF3"/>
</dbReference>
<protein>
    <recommendedName>
        <fullName evidence="2 4">GTP cyclohydrolase 1 type 2 homolog</fullName>
    </recommendedName>
</protein>
<dbReference type="Gene3D" id="3.30.70.120">
    <property type="match status" value="1"/>
</dbReference>
<reference evidence="6 7" key="1">
    <citation type="submission" date="2017-06" db="EMBL/GenBank/DDBJ databases">
        <authorList>
            <person name="Kim H.J."/>
            <person name="Triplett B.A."/>
        </authorList>
    </citation>
    <scope>NUCLEOTIDE SEQUENCE [LARGE SCALE GENOMIC DNA]</scope>
    <source>
        <strain evidence="6 7">SCA</strain>
    </source>
</reference>
<dbReference type="InterPro" id="IPR036069">
    <property type="entry name" value="DUF34/NIF3_sf"/>
</dbReference>
<organism evidence="6 7">
    <name type="scientific">Anaerovirgula multivorans</name>
    <dbReference type="NCBI Taxonomy" id="312168"/>
    <lineage>
        <taxon>Bacteria</taxon>
        <taxon>Bacillati</taxon>
        <taxon>Bacillota</taxon>
        <taxon>Clostridia</taxon>
        <taxon>Peptostreptococcales</taxon>
        <taxon>Natronincolaceae</taxon>
        <taxon>Anaerovirgula</taxon>
    </lineage>
</organism>
<evidence type="ECO:0000256" key="4">
    <source>
        <dbReference type="PIRNR" id="PIRNR037489"/>
    </source>
</evidence>